<sequence length="431" mass="49332">VLSIWEGATYAIGPPIMDGFYYDFELPDGATFTKDDLINIEKRMREIIKEDQHFERHEISSEEALELFGDHKFKKEIIERVSTGEIDSEISNEASAEGTISYYKNGQDFVDLCTGPHVPATGKLGHFALQKVAGAYWRGDEKQPMLQRIYGTAWASKKDLEDYLERLAEAEKRDHRRLAAELDLVSWPEDLGPGLAVWHPKGSLIRKVIEDYSRTRHENGGYSFVFSPHIAKSVLWETSGHLDFYAEGMYPPMEMDGTTYYPKPMNCPFHVMVYKSSQRSYRDLPTRYFELGTVYRYELSGAVHGLLRSRGFTQDDSHIFCTREQVPEELSSLLAFCLSLLRDFGFTDFQAKLSTRPPEKSVGDDELWDLATEGLRQALEKEELPYIIEEGGGAFYGPKIDMDVNDAIGRAWQLTTLQLDFNLPDRFGLEY</sequence>
<dbReference type="Gene3D" id="3.30.980.10">
    <property type="entry name" value="Threonyl-trna Synthetase, Chain A, domain 2"/>
    <property type="match status" value="1"/>
</dbReference>
<dbReference type="Gene3D" id="3.30.930.10">
    <property type="entry name" value="Bira Bifunctional Protein, Domain 2"/>
    <property type="match status" value="1"/>
</dbReference>
<dbReference type="GO" id="GO:0046872">
    <property type="term" value="F:metal ion binding"/>
    <property type="evidence" value="ECO:0007669"/>
    <property type="project" value="UniProtKB-KW"/>
</dbReference>
<protein>
    <recommendedName>
        <fullName evidence="2">threonine--tRNA ligase</fullName>
        <ecNumber evidence="2">6.1.1.3</ecNumber>
    </recommendedName>
    <alternativeName>
        <fullName evidence="10">Threonyl-tRNA synthetase</fullName>
    </alternativeName>
</protein>
<organism evidence="13">
    <name type="scientific">marine metagenome</name>
    <dbReference type="NCBI Taxonomy" id="408172"/>
    <lineage>
        <taxon>unclassified sequences</taxon>
        <taxon>metagenomes</taxon>
        <taxon>ecological metagenomes</taxon>
    </lineage>
</organism>
<dbReference type="SUPFAM" id="SSF55186">
    <property type="entry name" value="ThrRS/AlaRS common domain"/>
    <property type="match status" value="1"/>
</dbReference>
<proteinExistence type="inferred from homology"/>
<evidence type="ECO:0000259" key="12">
    <source>
        <dbReference type="PROSITE" id="PS50862"/>
    </source>
</evidence>
<keyword evidence="5" id="KW-0547">Nucleotide-binding</keyword>
<dbReference type="EMBL" id="UINC01076944">
    <property type="protein sequence ID" value="SVC16585.1"/>
    <property type="molecule type" value="Genomic_DNA"/>
</dbReference>
<reference evidence="13" key="1">
    <citation type="submission" date="2018-05" db="EMBL/GenBank/DDBJ databases">
        <authorList>
            <person name="Lanie J.A."/>
            <person name="Ng W.-L."/>
            <person name="Kazmierczak K.M."/>
            <person name="Andrzejewski T.M."/>
            <person name="Davidsen T.M."/>
            <person name="Wayne K.J."/>
            <person name="Tettelin H."/>
            <person name="Glass J.I."/>
            <person name="Rusch D."/>
            <person name="Podicherti R."/>
            <person name="Tsui H.-C.T."/>
            <person name="Winkler M.E."/>
        </authorList>
    </citation>
    <scope>NUCLEOTIDE SEQUENCE</scope>
</reference>
<evidence type="ECO:0000313" key="13">
    <source>
        <dbReference type="EMBL" id="SVC16585.1"/>
    </source>
</evidence>
<dbReference type="Gene3D" id="3.30.54.20">
    <property type="match status" value="1"/>
</dbReference>
<evidence type="ECO:0000256" key="3">
    <source>
        <dbReference type="ARBA" id="ARBA00022598"/>
    </source>
</evidence>
<feature type="non-terminal residue" evidence="13">
    <location>
        <position position="431"/>
    </location>
</feature>
<dbReference type="PRINTS" id="PR01047">
    <property type="entry name" value="TRNASYNTHTHR"/>
</dbReference>
<comment type="catalytic activity">
    <reaction evidence="11">
        <text>tRNA(Thr) + L-threonine + ATP = L-threonyl-tRNA(Thr) + AMP + diphosphate + H(+)</text>
        <dbReference type="Rhea" id="RHEA:24624"/>
        <dbReference type="Rhea" id="RHEA-COMP:9670"/>
        <dbReference type="Rhea" id="RHEA-COMP:9704"/>
        <dbReference type="ChEBI" id="CHEBI:15378"/>
        <dbReference type="ChEBI" id="CHEBI:30616"/>
        <dbReference type="ChEBI" id="CHEBI:33019"/>
        <dbReference type="ChEBI" id="CHEBI:57926"/>
        <dbReference type="ChEBI" id="CHEBI:78442"/>
        <dbReference type="ChEBI" id="CHEBI:78534"/>
        <dbReference type="ChEBI" id="CHEBI:456215"/>
        <dbReference type="EC" id="6.1.1.3"/>
    </reaction>
</comment>
<keyword evidence="4" id="KW-0479">Metal-binding</keyword>
<evidence type="ECO:0000256" key="11">
    <source>
        <dbReference type="ARBA" id="ARBA00049515"/>
    </source>
</evidence>
<dbReference type="GO" id="GO:0005524">
    <property type="term" value="F:ATP binding"/>
    <property type="evidence" value="ECO:0007669"/>
    <property type="project" value="UniProtKB-KW"/>
</dbReference>
<dbReference type="InterPro" id="IPR006195">
    <property type="entry name" value="aa-tRNA-synth_II"/>
</dbReference>
<evidence type="ECO:0000256" key="2">
    <source>
        <dbReference type="ARBA" id="ARBA00013163"/>
    </source>
</evidence>
<accession>A0A382JY47</accession>
<dbReference type="InterPro" id="IPR002314">
    <property type="entry name" value="aa-tRNA-synt_IIb"/>
</dbReference>
<gene>
    <name evidence="13" type="ORF">METZ01_LOCUS269439</name>
</gene>
<feature type="non-terminal residue" evidence="13">
    <location>
        <position position="1"/>
    </location>
</feature>
<name>A0A382JY47_9ZZZZ</name>
<dbReference type="Pfam" id="PF00587">
    <property type="entry name" value="tRNA-synt_2b"/>
    <property type="match status" value="1"/>
</dbReference>
<dbReference type="InterPro" id="IPR045864">
    <property type="entry name" value="aa-tRNA-synth_II/BPL/LPL"/>
</dbReference>
<dbReference type="CDD" id="cd00771">
    <property type="entry name" value="ThrRS_core"/>
    <property type="match status" value="1"/>
</dbReference>
<comment type="similarity">
    <text evidence="1">Belongs to the class-II aminoacyl-tRNA synthetase family.</text>
</comment>
<evidence type="ECO:0000256" key="6">
    <source>
        <dbReference type="ARBA" id="ARBA00022833"/>
    </source>
</evidence>
<dbReference type="GO" id="GO:0004829">
    <property type="term" value="F:threonine-tRNA ligase activity"/>
    <property type="evidence" value="ECO:0007669"/>
    <property type="project" value="UniProtKB-EC"/>
</dbReference>
<dbReference type="InterPro" id="IPR018163">
    <property type="entry name" value="Thr/Ala-tRNA-synth_IIc_edit"/>
</dbReference>
<dbReference type="InterPro" id="IPR002320">
    <property type="entry name" value="Thr-tRNA-ligase_IIa"/>
</dbReference>
<keyword evidence="9" id="KW-0030">Aminoacyl-tRNA synthetase</keyword>
<dbReference type="GO" id="GO:0005737">
    <property type="term" value="C:cytoplasm"/>
    <property type="evidence" value="ECO:0007669"/>
    <property type="project" value="InterPro"/>
</dbReference>
<dbReference type="InterPro" id="IPR012947">
    <property type="entry name" value="tRNA_SAD"/>
</dbReference>
<feature type="domain" description="Aminoacyl-transfer RNA synthetases class-II family profile" evidence="12">
    <location>
        <begin position="205"/>
        <end position="431"/>
    </location>
</feature>
<dbReference type="AlphaFoldDB" id="A0A382JY47"/>
<dbReference type="Pfam" id="PF07973">
    <property type="entry name" value="tRNA_SAD"/>
    <property type="match status" value="1"/>
</dbReference>
<evidence type="ECO:0000256" key="4">
    <source>
        <dbReference type="ARBA" id="ARBA00022723"/>
    </source>
</evidence>
<dbReference type="NCBIfam" id="TIGR00418">
    <property type="entry name" value="thrS"/>
    <property type="match status" value="1"/>
</dbReference>
<keyword evidence="8" id="KW-0648">Protein biosynthesis</keyword>
<dbReference type="EC" id="6.1.1.3" evidence="2"/>
<dbReference type="PROSITE" id="PS50862">
    <property type="entry name" value="AA_TRNA_LIGASE_II"/>
    <property type="match status" value="1"/>
</dbReference>
<keyword evidence="6" id="KW-0862">Zinc</keyword>
<dbReference type="FunFam" id="3.30.930.10:FF:000002">
    <property type="entry name" value="Threonine--tRNA ligase"/>
    <property type="match status" value="1"/>
</dbReference>
<keyword evidence="3" id="KW-0436">Ligase</keyword>
<dbReference type="SMART" id="SM00863">
    <property type="entry name" value="tRNA_SAD"/>
    <property type="match status" value="1"/>
</dbReference>
<evidence type="ECO:0000256" key="7">
    <source>
        <dbReference type="ARBA" id="ARBA00022840"/>
    </source>
</evidence>
<dbReference type="InterPro" id="IPR033728">
    <property type="entry name" value="ThrRS_core"/>
</dbReference>
<keyword evidence="7" id="KW-0067">ATP-binding</keyword>
<dbReference type="PANTHER" id="PTHR11451">
    <property type="entry name" value="THREONINE-TRNA LIGASE"/>
    <property type="match status" value="1"/>
</dbReference>
<dbReference type="SUPFAM" id="SSF55681">
    <property type="entry name" value="Class II aaRS and biotin synthetases"/>
    <property type="match status" value="1"/>
</dbReference>
<evidence type="ECO:0000256" key="5">
    <source>
        <dbReference type="ARBA" id="ARBA00022741"/>
    </source>
</evidence>
<evidence type="ECO:0000256" key="10">
    <source>
        <dbReference type="ARBA" id="ARBA00031900"/>
    </source>
</evidence>
<dbReference type="GO" id="GO:0006435">
    <property type="term" value="P:threonyl-tRNA aminoacylation"/>
    <property type="evidence" value="ECO:0007669"/>
    <property type="project" value="InterPro"/>
</dbReference>
<evidence type="ECO:0000256" key="8">
    <source>
        <dbReference type="ARBA" id="ARBA00022917"/>
    </source>
</evidence>
<dbReference type="FunFam" id="3.30.980.10:FF:000005">
    <property type="entry name" value="Threonyl-tRNA synthetase, mitochondrial"/>
    <property type="match status" value="1"/>
</dbReference>
<evidence type="ECO:0000256" key="1">
    <source>
        <dbReference type="ARBA" id="ARBA00008226"/>
    </source>
</evidence>
<dbReference type="PANTHER" id="PTHR11451:SF44">
    <property type="entry name" value="THREONINE--TRNA LIGASE, CHLOROPLASTIC_MITOCHONDRIAL 2"/>
    <property type="match status" value="1"/>
</dbReference>
<evidence type="ECO:0000256" key="9">
    <source>
        <dbReference type="ARBA" id="ARBA00023146"/>
    </source>
</evidence>